<name>A0A497EN90_9CREN</name>
<dbReference type="EMBL" id="QMQV01000058">
    <property type="protein sequence ID" value="RLE48805.1"/>
    <property type="molecule type" value="Genomic_DNA"/>
</dbReference>
<gene>
    <name evidence="2" type="ORF">DRJ31_06420</name>
    <name evidence="3" type="ORF">DRJ33_08445</name>
</gene>
<proteinExistence type="predicted"/>
<dbReference type="EMBL" id="QMQX01000221">
    <property type="protein sequence ID" value="RLE49248.1"/>
    <property type="molecule type" value="Genomic_DNA"/>
</dbReference>
<evidence type="ECO:0000256" key="1">
    <source>
        <dbReference type="SAM" id="Phobius"/>
    </source>
</evidence>
<evidence type="ECO:0000313" key="2">
    <source>
        <dbReference type="EMBL" id="RLE48805.1"/>
    </source>
</evidence>
<evidence type="ECO:0000313" key="3">
    <source>
        <dbReference type="EMBL" id="RLE49248.1"/>
    </source>
</evidence>
<organism evidence="2 5">
    <name type="scientific">Thermoproteota archaeon</name>
    <dbReference type="NCBI Taxonomy" id="2056631"/>
    <lineage>
        <taxon>Archaea</taxon>
        <taxon>Thermoproteota</taxon>
    </lineage>
</organism>
<evidence type="ECO:0000313" key="5">
    <source>
        <dbReference type="Proteomes" id="UP000278475"/>
    </source>
</evidence>
<dbReference type="Proteomes" id="UP000272051">
    <property type="component" value="Unassembled WGS sequence"/>
</dbReference>
<keyword evidence="1" id="KW-1133">Transmembrane helix</keyword>
<comment type="caution">
    <text evidence="2">The sequence shown here is derived from an EMBL/GenBank/DDBJ whole genome shotgun (WGS) entry which is preliminary data.</text>
</comment>
<accession>A0A497EN90</accession>
<dbReference type="Proteomes" id="UP000278475">
    <property type="component" value="Unassembled WGS sequence"/>
</dbReference>
<evidence type="ECO:0000313" key="4">
    <source>
        <dbReference type="Proteomes" id="UP000272051"/>
    </source>
</evidence>
<keyword evidence="1" id="KW-0472">Membrane</keyword>
<protein>
    <submittedName>
        <fullName evidence="2">Uncharacterized protein</fullName>
    </submittedName>
</protein>
<dbReference type="AlphaFoldDB" id="A0A497EN90"/>
<keyword evidence="1" id="KW-0812">Transmembrane</keyword>
<feature type="transmembrane region" description="Helical" evidence="1">
    <location>
        <begin position="13"/>
        <end position="38"/>
    </location>
</feature>
<sequence length="73" mass="8137">MCSDKRAKVGRKALYPIISIVILLVITLASSTALYSFYLSYISEKEATAEQYPAILSISGLSTMKRFPLHPLR</sequence>
<reference evidence="4 5" key="1">
    <citation type="submission" date="2018-06" db="EMBL/GenBank/DDBJ databases">
        <title>Extensive metabolic versatility and redundancy in microbially diverse, dynamic hydrothermal sediments.</title>
        <authorList>
            <person name="Dombrowski N."/>
            <person name="Teske A."/>
            <person name="Baker B.J."/>
        </authorList>
    </citation>
    <scope>NUCLEOTIDE SEQUENCE [LARGE SCALE GENOMIC DNA]</scope>
    <source>
        <strain evidence="3">B34_G17</strain>
        <strain evidence="2">B66_G16</strain>
    </source>
</reference>